<dbReference type="InterPro" id="IPR025665">
    <property type="entry name" value="Beta-barrel_OMP_2"/>
</dbReference>
<sequence length="240" mass="27504">MNVRISIFLFLLLVGGLNLAISQDVPVEGDSSPDLRYREDQIYLGLTYNLILDKPDGFSQSNFSYGLNVGVIRDMPINRDRTLALGIGLGYAVNSYYSNLWADSNAAMATAETPAYTFIRNRSFYNRNKLEMHLIEVPLEIRWRNSTPDTFKFWRIYGGVKFGYAFANRSKIITDDFRDTFYNQQVERFRYGLTLNVGYNTFNLHAYYGLNALFQDGTQTSDGTSLEMAPLRLGLTFYIL</sequence>
<dbReference type="AlphaFoldDB" id="A0A1I6FU50"/>
<dbReference type="Pfam" id="PF13568">
    <property type="entry name" value="OMP_b-brl_2"/>
    <property type="match status" value="1"/>
</dbReference>
<organism evidence="2 3">
    <name type="scientific">Robiginitalea myxolifaciens</name>
    <dbReference type="NCBI Taxonomy" id="400055"/>
    <lineage>
        <taxon>Bacteria</taxon>
        <taxon>Pseudomonadati</taxon>
        <taxon>Bacteroidota</taxon>
        <taxon>Flavobacteriia</taxon>
        <taxon>Flavobacteriales</taxon>
        <taxon>Flavobacteriaceae</taxon>
        <taxon>Robiginitalea</taxon>
    </lineage>
</organism>
<feature type="domain" description="Outer membrane protein beta-barrel" evidence="1">
    <location>
        <begin position="33"/>
        <end position="215"/>
    </location>
</feature>
<dbReference type="OrthoDB" id="959017at2"/>
<keyword evidence="3" id="KW-1185">Reference proteome</keyword>
<dbReference type="RefSeq" id="WP_092980692.1">
    <property type="nucleotide sequence ID" value="NZ_FOYQ01000001.1"/>
</dbReference>
<accession>A0A1I6FU50</accession>
<evidence type="ECO:0000259" key="1">
    <source>
        <dbReference type="Pfam" id="PF13568"/>
    </source>
</evidence>
<dbReference type="STRING" id="400055.SAMN04490243_0682"/>
<evidence type="ECO:0000313" key="2">
    <source>
        <dbReference type="EMBL" id="SFR33492.1"/>
    </source>
</evidence>
<dbReference type="EMBL" id="FOYQ01000001">
    <property type="protein sequence ID" value="SFR33492.1"/>
    <property type="molecule type" value="Genomic_DNA"/>
</dbReference>
<gene>
    <name evidence="2" type="ORF">SAMN04490243_0682</name>
</gene>
<dbReference type="Proteomes" id="UP000199534">
    <property type="component" value="Unassembled WGS sequence"/>
</dbReference>
<name>A0A1I6FU50_9FLAO</name>
<evidence type="ECO:0000313" key="3">
    <source>
        <dbReference type="Proteomes" id="UP000199534"/>
    </source>
</evidence>
<reference evidence="2 3" key="1">
    <citation type="submission" date="2016-10" db="EMBL/GenBank/DDBJ databases">
        <authorList>
            <person name="de Groot N.N."/>
        </authorList>
    </citation>
    <scope>NUCLEOTIDE SEQUENCE [LARGE SCALE GENOMIC DNA]</scope>
    <source>
        <strain evidence="2 3">DSM 21019</strain>
    </source>
</reference>
<proteinExistence type="predicted"/>
<protein>
    <submittedName>
        <fullName evidence="2">Outer membrane protein beta-barrel domain-containing protein</fullName>
    </submittedName>
</protein>